<keyword evidence="5 6" id="KW-0472">Membrane</keyword>
<proteinExistence type="inferred from homology"/>
<dbReference type="SUPFAM" id="SSF103481">
    <property type="entry name" value="Multidrug resistance efflux transporter EmrE"/>
    <property type="match status" value="2"/>
</dbReference>
<feature type="transmembrane region" description="Helical" evidence="6">
    <location>
        <begin position="12"/>
        <end position="34"/>
    </location>
</feature>
<reference evidence="8 9" key="2">
    <citation type="journal article" date="2018" name="Nature">
        <title>Mutant phenotypes for thousands of bacterial genes of unknown function.</title>
        <authorList>
            <person name="Price M.N."/>
            <person name="Wetmore K.M."/>
            <person name="Waters R.J."/>
            <person name="Callaghan M."/>
            <person name="Ray J."/>
            <person name="Liu H."/>
            <person name="Kuehl J.V."/>
            <person name="Melnyk R.A."/>
            <person name="Lamson J.S."/>
            <person name="Suh Y."/>
            <person name="Carlson H.K."/>
            <person name="Esquivel Z."/>
            <person name="Sadeeshkumar H."/>
            <person name="Chakraborty R."/>
            <person name="Zane G.M."/>
            <person name="Rubin B.E."/>
            <person name="Wall J.D."/>
            <person name="Visel A."/>
            <person name="Bristow J."/>
            <person name="Blow M.J."/>
            <person name="Arkin A.P."/>
            <person name="Deutschbauer A.M."/>
        </authorList>
    </citation>
    <scope>NUCLEOTIDE SEQUENCE [LARGE SCALE GENOMIC DNA]</scope>
    <source>
        <strain evidence="8 9">FW300-N2C3</strain>
    </source>
</reference>
<dbReference type="Pfam" id="PF00892">
    <property type="entry name" value="EamA"/>
    <property type="match status" value="2"/>
</dbReference>
<protein>
    <recommendedName>
        <fullName evidence="7">EamA domain-containing protein</fullName>
    </recommendedName>
</protein>
<evidence type="ECO:0000256" key="4">
    <source>
        <dbReference type="ARBA" id="ARBA00022989"/>
    </source>
</evidence>
<evidence type="ECO:0000313" key="8">
    <source>
        <dbReference type="EMBL" id="ALI08325.1"/>
    </source>
</evidence>
<dbReference type="AlphaFoldDB" id="A0A0N9W9A3"/>
<feature type="transmembrane region" description="Helical" evidence="6">
    <location>
        <begin position="169"/>
        <end position="191"/>
    </location>
</feature>
<accession>A0A0N9W9A3</accession>
<comment type="similarity">
    <text evidence="2">Belongs to the EamA transporter family.</text>
</comment>
<feature type="transmembrane region" description="Helical" evidence="6">
    <location>
        <begin position="289"/>
        <end position="306"/>
    </location>
</feature>
<name>A0A0N9W9A3_PSEFL</name>
<keyword evidence="3 6" id="KW-0812">Transmembrane</keyword>
<dbReference type="Proteomes" id="UP000059425">
    <property type="component" value="Chromosome"/>
</dbReference>
<dbReference type="EMBL" id="CP012831">
    <property type="protein sequence ID" value="ALI08325.1"/>
    <property type="molecule type" value="Genomic_DNA"/>
</dbReference>
<reference evidence="9" key="1">
    <citation type="submission" date="2015-09" db="EMBL/GenBank/DDBJ databases">
        <title>Whole genome sequence of Pseudomonas fluorescens FW300-N2C3.</title>
        <authorList>
            <person name="Ray J."/>
            <person name="Melnyk R."/>
            <person name="Deutschbauer A."/>
        </authorList>
    </citation>
    <scope>NUCLEOTIDE SEQUENCE [LARGE SCALE GENOMIC DNA]</scope>
    <source>
        <strain evidence="9">FW300-N2C3</strain>
    </source>
</reference>
<feature type="transmembrane region" description="Helical" evidence="6">
    <location>
        <begin position="113"/>
        <end position="135"/>
    </location>
</feature>
<dbReference type="GO" id="GO:0016020">
    <property type="term" value="C:membrane"/>
    <property type="evidence" value="ECO:0007669"/>
    <property type="project" value="UniProtKB-SubCell"/>
</dbReference>
<feature type="transmembrane region" description="Helical" evidence="6">
    <location>
        <begin position="235"/>
        <end position="255"/>
    </location>
</feature>
<dbReference type="PANTHER" id="PTHR32322:SF2">
    <property type="entry name" value="EAMA DOMAIN-CONTAINING PROTEIN"/>
    <property type="match status" value="1"/>
</dbReference>
<gene>
    <name evidence="8" type="ORF">AO356_16375</name>
</gene>
<feature type="domain" description="EamA" evidence="7">
    <location>
        <begin position="172"/>
        <end position="307"/>
    </location>
</feature>
<evidence type="ECO:0000256" key="5">
    <source>
        <dbReference type="ARBA" id="ARBA00023136"/>
    </source>
</evidence>
<dbReference type="InterPro" id="IPR037185">
    <property type="entry name" value="EmrE-like"/>
</dbReference>
<dbReference type="RefSeq" id="WP_060740634.1">
    <property type="nucleotide sequence ID" value="NZ_CP012831.1"/>
</dbReference>
<dbReference type="PANTHER" id="PTHR32322">
    <property type="entry name" value="INNER MEMBRANE TRANSPORTER"/>
    <property type="match status" value="1"/>
</dbReference>
<dbReference type="Gene3D" id="1.10.3730.20">
    <property type="match status" value="1"/>
</dbReference>
<evidence type="ECO:0000259" key="7">
    <source>
        <dbReference type="Pfam" id="PF00892"/>
    </source>
</evidence>
<dbReference type="InterPro" id="IPR050638">
    <property type="entry name" value="AA-Vitamin_Transporters"/>
</dbReference>
<organism evidence="8 9">
    <name type="scientific">Pseudomonas fluorescens</name>
    <dbReference type="NCBI Taxonomy" id="294"/>
    <lineage>
        <taxon>Bacteria</taxon>
        <taxon>Pseudomonadati</taxon>
        <taxon>Pseudomonadota</taxon>
        <taxon>Gammaproteobacteria</taxon>
        <taxon>Pseudomonadales</taxon>
        <taxon>Pseudomonadaceae</taxon>
        <taxon>Pseudomonas</taxon>
    </lineage>
</organism>
<feature type="transmembrane region" description="Helical" evidence="6">
    <location>
        <begin position="144"/>
        <end position="163"/>
    </location>
</feature>
<sequence>MALSVAGEATGLHSRLGFAVTILASTFLMGSSFVSGKILLEQGFDPLMLVGWRFFLAALATLPLVFMQGGSWRANLLPRHLDARQVLVIAIIGLTQTTAVMSLLFLAMRTVSASTAAILLFTNPVWVAVGNRLFFAQPLKANRLLGLVTGLVGVALAIGADVAKDPQPGAWIGVTLGLGAAVSWATATLIIKRNPVAVGTWTLSFWQLFIGALGALACALLAGEHWPDHLSIQQWGWFAWLAIPASTGSFGLWFVALKQADATSTSGWLFLAPMFAVLLSWAVLDIQLSVWQCLGGLLVAASIWLMNR</sequence>
<feature type="transmembrane region" description="Helical" evidence="6">
    <location>
        <begin position="203"/>
        <end position="223"/>
    </location>
</feature>
<evidence type="ECO:0000256" key="2">
    <source>
        <dbReference type="ARBA" id="ARBA00007362"/>
    </source>
</evidence>
<feature type="domain" description="EamA" evidence="7">
    <location>
        <begin position="20"/>
        <end position="157"/>
    </location>
</feature>
<dbReference type="InterPro" id="IPR000620">
    <property type="entry name" value="EamA_dom"/>
</dbReference>
<feature type="transmembrane region" description="Helical" evidence="6">
    <location>
        <begin position="86"/>
        <end position="107"/>
    </location>
</feature>
<evidence type="ECO:0000256" key="1">
    <source>
        <dbReference type="ARBA" id="ARBA00004141"/>
    </source>
</evidence>
<evidence type="ECO:0000256" key="6">
    <source>
        <dbReference type="SAM" id="Phobius"/>
    </source>
</evidence>
<dbReference type="OrthoDB" id="5430053at2"/>
<evidence type="ECO:0000313" key="9">
    <source>
        <dbReference type="Proteomes" id="UP000059425"/>
    </source>
</evidence>
<feature type="transmembrane region" description="Helical" evidence="6">
    <location>
        <begin position="267"/>
        <end position="283"/>
    </location>
</feature>
<keyword evidence="4 6" id="KW-1133">Transmembrane helix</keyword>
<feature type="transmembrane region" description="Helical" evidence="6">
    <location>
        <begin position="46"/>
        <end position="66"/>
    </location>
</feature>
<comment type="subcellular location">
    <subcellularLocation>
        <location evidence="1">Membrane</location>
        <topology evidence="1">Multi-pass membrane protein</topology>
    </subcellularLocation>
</comment>
<evidence type="ECO:0000256" key="3">
    <source>
        <dbReference type="ARBA" id="ARBA00022692"/>
    </source>
</evidence>